<dbReference type="SUPFAM" id="SSF56281">
    <property type="entry name" value="Metallo-hydrolase/oxidoreductase"/>
    <property type="match status" value="1"/>
</dbReference>
<organism evidence="3">
    <name type="scientific">marine sediment metagenome</name>
    <dbReference type="NCBI Taxonomy" id="412755"/>
    <lineage>
        <taxon>unclassified sequences</taxon>
        <taxon>metagenomes</taxon>
        <taxon>ecological metagenomes</taxon>
    </lineage>
</organism>
<proteinExistence type="predicted"/>
<evidence type="ECO:0000256" key="1">
    <source>
        <dbReference type="SAM" id="MobiDB-lite"/>
    </source>
</evidence>
<dbReference type="InterPro" id="IPR052159">
    <property type="entry name" value="Competence_DNA_uptake"/>
</dbReference>
<feature type="region of interest" description="Disordered" evidence="1">
    <location>
        <begin position="319"/>
        <end position="352"/>
    </location>
</feature>
<feature type="domain" description="Metallo-beta-lactamase" evidence="2">
    <location>
        <begin position="32"/>
        <end position="137"/>
    </location>
</feature>
<evidence type="ECO:0000259" key="2">
    <source>
        <dbReference type="Pfam" id="PF00753"/>
    </source>
</evidence>
<dbReference type="InterPro" id="IPR036866">
    <property type="entry name" value="RibonucZ/Hydroxyglut_hydro"/>
</dbReference>
<gene>
    <name evidence="3" type="ORF">LCGC14_0965660</name>
</gene>
<dbReference type="Pfam" id="PF00753">
    <property type="entry name" value="Lactamase_B"/>
    <property type="match status" value="1"/>
</dbReference>
<dbReference type="InterPro" id="IPR001279">
    <property type="entry name" value="Metallo-B-lactamas"/>
</dbReference>
<name>A0A0F9RJQ3_9ZZZZ</name>
<reference evidence="3" key="1">
    <citation type="journal article" date="2015" name="Nature">
        <title>Complex archaea that bridge the gap between prokaryotes and eukaryotes.</title>
        <authorList>
            <person name="Spang A."/>
            <person name="Saw J.H."/>
            <person name="Jorgensen S.L."/>
            <person name="Zaremba-Niedzwiedzka K."/>
            <person name="Martijn J."/>
            <person name="Lind A.E."/>
            <person name="van Eijk R."/>
            <person name="Schleper C."/>
            <person name="Guy L."/>
            <person name="Ettema T.J."/>
        </authorList>
    </citation>
    <scope>NUCLEOTIDE SEQUENCE</scope>
</reference>
<sequence>MVTETTARKLLWPADTEVLVRVAFLYVGQGTSTVVLVADGDDYRVLLIDINLDEERGGINVPSLISDLVGNGDLAAFVNSHPHNDHLRGLDDLSDRVNILEVWHSGHKPSKKYGEAYEKLQDLIKKVTDAGGDEIVLERTDAPTDLGDAQCHVLSPSEWLTEDVNEEQADERYARIHEQCGVLKFGKDTTWVMLPGDADRDAFEKHITDHYGNSLCSAALGAAHHGARTYFRYDEADEPYMDALDNTDPQFVIISAPIRDDSPHGHPHKDAVELYEDKAGTENVLHTGEDRCSYIFDIFRDGGCSEVTSDDGRLADEYGLEADGEDGKGNAGGGARFRRVTPRQKDRGYALA</sequence>
<dbReference type="PANTHER" id="PTHR30619">
    <property type="entry name" value="DNA INTERNALIZATION/COMPETENCE PROTEIN COMEC/REC2"/>
    <property type="match status" value="1"/>
</dbReference>
<feature type="compositionally biased region" description="Basic and acidic residues" evidence="1">
    <location>
        <begin position="343"/>
        <end position="352"/>
    </location>
</feature>
<evidence type="ECO:0000313" key="3">
    <source>
        <dbReference type="EMBL" id="KKN17458.1"/>
    </source>
</evidence>
<protein>
    <recommendedName>
        <fullName evidence="2">Metallo-beta-lactamase domain-containing protein</fullName>
    </recommendedName>
</protein>
<dbReference type="AlphaFoldDB" id="A0A0F9RJQ3"/>
<dbReference type="Gene3D" id="3.60.15.10">
    <property type="entry name" value="Ribonuclease Z/Hydroxyacylglutathione hydrolase-like"/>
    <property type="match status" value="1"/>
</dbReference>
<dbReference type="PANTHER" id="PTHR30619:SF1">
    <property type="entry name" value="RECOMBINATION PROTEIN 2"/>
    <property type="match status" value="1"/>
</dbReference>
<dbReference type="EMBL" id="LAZR01003518">
    <property type="protein sequence ID" value="KKN17458.1"/>
    <property type="molecule type" value="Genomic_DNA"/>
</dbReference>
<accession>A0A0F9RJQ3</accession>
<comment type="caution">
    <text evidence="3">The sequence shown here is derived from an EMBL/GenBank/DDBJ whole genome shotgun (WGS) entry which is preliminary data.</text>
</comment>